<sequence length="160" mass="17236">MVVTITLRYGIRGLIGASGGALLIIAALMGVQVRMHTVLDLDQAAMILASWAVVLGVMLLVGITLLRSNAKRRHGAPPAEAISSNDSPVHPCNLSERERQLLPLLAQSGLTYQQIAGLLFISPETVKTHVRRMGRKLGVSGRENVVAIARERGWLSSEKP</sequence>
<dbReference type="Pfam" id="PF00196">
    <property type="entry name" value="GerE"/>
    <property type="match status" value="1"/>
</dbReference>
<dbReference type="PANTHER" id="PTHR44688">
    <property type="entry name" value="DNA-BINDING TRANSCRIPTIONAL ACTIVATOR DEVR_DOSR"/>
    <property type="match status" value="1"/>
</dbReference>
<dbReference type="AlphaFoldDB" id="I4EIW5"/>
<feature type="domain" description="HTH luxR-type" evidence="5">
    <location>
        <begin position="87"/>
        <end position="153"/>
    </location>
</feature>
<dbReference type="EMBL" id="CAGS01000299">
    <property type="protein sequence ID" value="CCF84627.1"/>
    <property type="molecule type" value="Genomic_DNA"/>
</dbReference>
<comment type="caution">
    <text evidence="6">The sequence shown here is derived from an EMBL/GenBank/DDBJ whole genome shotgun (WGS) entry which is preliminary data.</text>
</comment>
<evidence type="ECO:0000313" key="7">
    <source>
        <dbReference type="Proteomes" id="UP000004221"/>
    </source>
</evidence>
<feature type="transmembrane region" description="Helical" evidence="4">
    <location>
        <begin position="12"/>
        <end position="33"/>
    </location>
</feature>
<feature type="transmembrane region" description="Helical" evidence="4">
    <location>
        <begin position="45"/>
        <end position="66"/>
    </location>
</feature>
<gene>
    <name evidence="6" type="ORF">NITHO_3680004</name>
</gene>
<protein>
    <recommendedName>
        <fullName evidence="5">HTH luxR-type domain-containing protein</fullName>
    </recommendedName>
</protein>
<keyword evidence="1" id="KW-0805">Transcription regulation</keyword>
<dbReference type="PANTHER" id="PTHR44688:SF16">
    <property type="entry name" value="DNA-BINDING TRANSCRIPTIONAL ACTIVATOR DEVR_DOSR"/>
    <property type="match status" value="1"/>
</dbReference>
<evidence type="ECO:0000259" key="5">
    <source>
        <dbReference type="PROSITE" id="PS50043"/>
    </source>
</evidence>
<dbReference type="SMART" id="SM00421">
    <property type="entry name" value="HTH_LUXR"/>
    <property type="match status" value="1"/>
</dbReference>
<proteinExistence type="predicted"/>
<accession>I4EIW5</accession>
<dbReference type="InterPro" id="IPR016032">
    <property type="entry name" value="Sig_transdc_resp-reg_C-effctor"/>
</dbReference>
<keyword evidence="4" id="KW-1133">Transmembrane helix</keyword>
<evidence type="ECO:0000256" key="2">
    <source>
        <dbReference type="ARBA" id="ARBA00023125"/>
    </source>
</evidence>
<evidence type="ECO:0000256" key="1">
    <source>
        <dbReference type="ARBA" id="ARBA00023015"/>
    </source>
</evidence>
<dbReference type="InterPro" id="IPR000792">
    <property type="entry name" value="Tscrpt_reg_LuxR_C"/>
</dbReference>
<dbReference type="CDD" id="cd06170">
    <property type="entry name" value="LuxR_C_like"/>
    <property type="match status" value="1"/>
</dbReference>
<dbReference type="Gene3D" id="1.10.10.10">
    <property type="entry name" value="Winged helix-like DNA-binding domain superfamily/Winged helix DNA-binding domain"/>
    <property type="match status" value="1"/>
</dbReference>
<keyword evidence="7" id="KW-1185">Reference proteome</keyword>
<dbReference type="Proteomes" id="UP000004221">
    <property type="component" value="Unassembled WGS sequence"/>
</dbReference>
<dbReference type="PROSITE" id="PS50043">
    <property type="entry name" value="HTH_LUXR_2"/>
    <property type="match status" value="1"/>
</dbReference>
<reference evidence="6 7" key="1">
    <citation type="journal article" date="2012" name="ISME J.">
        <title>Nitrification expanded: discovery, physiology and genomics of a nitrite-oxidizing bacterium from the phylum Chloroflexi.</title>
        <authorList>
            <person name="Sorokin D.Y."/>
            <person name="Lucker S."/>
            <person name="Vejmelkova D."/>
            <person name="Kostrikina N.A."/>
            <person name="Kleerebezem R."/>
            <person name="Rijpstra W.I."/>
            <person name="Damste J.S."/>
            <person name="Le Paslier D."/>
            <person name="Muyzer G."/>
            <person name="Wagner M."/>
            <person name="van Loosdrecht M.C."/>
            <person name="Daims H."/>
        </authorList>
    </citation>
    <scope>NUCLEOTIDE SEQUENCE [LARGE SCALE GENOMIC DNA]</scope>
    <source>
        <strain evidence="7">none</strain>
    </source>
</reference>
<keyword evidence="2" id="KW-0238">DNA-binding</keyword>
<keyword evidence="3" id="KW-0804">Transcription</keyword>
<dbReference type="GO" id="GO:0003677">
    <property type="term" value="F:DNA binding"/>
    <property type="evidence" value="ECO:0007669"/>
    <property type="project" value="UniProtKB-KW"/>
</dbReference>
<keyword evidence="4" id="KW-0472">Membrane</keyword>
<dbReference type="SUPFAM" id="SSF46894">
    <property type="entry name" value="C-terminal effector domain of the bipartite response regulators"/>
    <property type="match status" value="1"/>
</dbReference>
<dbReference type="GO" id="GO:0006355">
    <property type="term" value="P:regulation of DNA-templated transcription"/>
    <property type="evidence" value="ECO:0007669"/>
    <property type="project" value="InterPro"/>
</dbReference>
<name>I4EIW5_9BACT</name>
<evidence type="ECO:0000256" key="3">
    <source>
        <dbReference type="ARBA" id="ARBA00023163"/>
    </source>
</evidence>
<evidence type="ECO:0000256" key="4">
    <source>
        <dbReference type="SAM" id="Phobius"/>
    </source>
</evidence>
<keyword evidence="4" id="KW-0812">Transmembrane</keyword>
<organism evidence="6 7">
    <name type="scientific">Nitrolancea hollandica Lb</name>
    <dbReference type="NCBI Taxonomy" id="1129897"/>
    <lineage>
        <taxon>Bacteria</taxon>
        <taxon>Pseudomonadati</taxon>
        <taxon>Thermomicrobiota</taxon>
        <taxon>Thermomicrobia</taxon>
        <taxon>Sphaerobacterales</taxon>
        <taxon>Sphaerobacterineae</taxon>
        <taxon>Sphaerobacteraceae</taxon>
        <taxon>Nitrolancea</taxon>
    </lineage>
</organism>
<evidence type="ECO:0000313" key="6">
    <source>
        <dbReference type="EMBL" id="CCF84627.1"/>
    </source>
</evidence>
<dbReference type="InterPro" id="IPR036388">
    <property type="entry name" value="WH-like_DNA-bd_sf"/>
</dbReference>
<dbReference type="PROSITE" id="PS00622">
    <property type="entry name" value="HTH_LUXR_1"/>
    <property type="match status" value="1"/>
</dbReference>